<dbReference type="OrthoDB" id="8212403at2"/>
<dbReference type="KEGG" id="uli:ETAA1_09450"/>
<gene>
    <name evidence="3" type="ORF">ETAA1_09450</name>
</gene>
<evidence type="ECO:0008006" key="5">
    <source>
        <dbReference type="Google" id="ProtNLM"/>
    </source>
</evidence>
<feature type="chain" id="PRO_5022141710" description="Outer membrane protein beta-barrel domain-containing protein" evidence="2">
    <location>
        <begin position="22"/>
        <end position="472"/>
    </location>
</feature>
<dbReference type="AlphaFoldDB" id="A0A517XNG8"/>
<evidence type="ECO:0000313" key="3">
    <source>
        <dbReference type="EMBL" id="QDU19042.1"/>
    </source>
</evidence>
<feature type="compositionally biased region" description="Pro residues" evidence="1">
    <location>
        <begin position="75"/>
        <end position="94"/>
    </location>
</feature>
<dbReference type="Proteomes" id="UP000319576">
    <property type="component" value="Chromosome"/>
</dbReference>
<keyword evidence="4" id="KW-1185">Reference proteome</keyword>
<feature type="signal peptide" evidence="2">
    <location>
        <begin position="1"/>
        <end position="21"/>
    </location>
</feature>
<evidence type="ECO:0000256" key="2">
    <source>
        <dbReference type="SAM" id="SignalP"/>
    </source>
</evidence>
<feature type="compositionally biased region" description="Polar residues" evidence="1">
    <location>
        <begin position="28"/>
        <end position="37"/>
    </location>
</feature>
<keyword evidence="2" id="KW-0732">Signal</keyword>
<dbReference type="RefSeq" id="WP_145234737.1">
    <property type="nucleotide sequence ID" value="NZ_CP036273.1"/>
</dbReference>
<protein>
    <recommendedName>
        <fullName evidence="5">Outer membrane protein beta-barrel domain-containing protein</fullName>
    </recommendedName>
</protein>
<evidence type="ECO:0000313" key="4">
    <source>
        <dbReference type="Proteomes" id="UP000319576"/>
    </source>
</evidence>
<sequence length="472" mass="48602" precursor="true">MTIRSAAAAALWAALPAVALAQQPPAQYSQVQGNRAGSPTPPPVLTVERTPAPGVTPASAVVRTDPPQAPRILPGLPPPDAQPAPAPQPLPAPKAAPKVVPAAAPVEVPAKPAPVVVETPPLPTITVRVEDCPAPCGPDECAWGRFEWLYWAGSGQGTPPLVTVSPPGTPRAAAGVLGQPTTITQFGGNRRNNDFRDGFRFTGGWWSNGDRTRGVEADFFFLSRSREAAAASSDGSVVLARPYFDAAAAAPAAELVSYPGEVAGSVAAEATSRVIGGGISRLHNLCCDPCGRVDLLLGVRYLHVGDTVSATENVTATGDGARVPAGTAYSVNDRFATSNDFYGGVIGLTGERRKGAFFYGGRASVALGGVVQTTTIDGSTVIGGVAQSGGLLARPANIGTYRTTAFAVVPEFGARVGFQVTGAARVYGAYNFIYLSSVARAGDQIDPAASAFPDRTTDFWLQGVSAGLELRF</sequence>
<accession>A0A517XNG8</accession>
<evidence type="ECO:0000256" key="1">
    <source>
        <dbReference type="SAM" id="MobiDB-lite"/>
    </source>
</evidence>
<dbReference type="EMBL" id="CP036273">
    <property type="protein sequence ID" value="QDU19042.1"/>
    <property type="molecule type" value="Genomic_DNA"/>
</dbReference>
<feature type="region of interest" description="Disordered" evidence="1">
    <location>
        <begin position="24"/>
        <end position="96"/>
    </location>
</feature>
<dbReference type="InterPro" id="IPR011446">
    <property type="entry name" value="BBP7"/>
</dbReference>
<proteinExistence type="predicted"/>
<name>A0A517XNG8_9BACT</name>
<reference evidence="3 4" key="1">
    <citation type="submission" date="2019-02" db="EMBL/GenBank/DDBJ databases">
        <title>Deep-cultivation of Planctomycetes and their phenomic and genomic characterization uncovers novel biology.</title>
        <authorList>
            <person name="Wiegand S."/>
            <person name="Jogler M."/>
            <person name="Boedeker C."/>
            <person name="Pinto D."/>
            <person name="Vollmers J."/>
            <person name="Rivas-Marin E."/>
            <person name="Kohn T."/>
            <person name="Peeters S.H."/>
            <person name="Heuer A."/>
            <person name="Rast P."/>
            <person name="Oberbeckmann S."/>
            <person name="Bunk B."/>
            <person name="Jeske O."/>
            <person name="Meyerdierks A."/>
            <person name="Storesund J.E."/>
            <person name="Kallscheuer N."/>
            <person name="Luecker S."/>
            <person name="Lage O.M."/>
            <person name="Pohl T."/>
            <person name="Merkel B.J."/>
            <person name="Hornburger P."/>
            <person name="Mueller R.-W."/>
            <person name="Bruemmer F."/>
            <person name="Labrenz M."/>
            <person name="Spormann A.M."/>
            <person name="Op den Camp H."/>
            <person name="Overmann J."/>
            <person name="Amann R."/>
            <person name="Jetten M.S.M."/>
            <person name="Mascher T."/>
            <person name="Medema M.H."/>
            <person name="Devos D.P."/>
            <person name="Kaster A.-K."/>
            <person name="Ovreas L."/>
            <person name="Rohde M."/>
            <person name="Galperin M.Y."/>
            <person name="Jogler C."/>
        </authorList>
    </citation>
    <scope>NUCLEOTIDE SEQUENCE [LARGE SCALE GENOMIC DNA]</scope>
    <source>
        <strain evidence="3 4">ETA_A1</strain>
    </source>
</reference>
<organism evidence="3 4">
    <name type="scientific">Urbifossiella limnaea</name>
    <dbReference type="NCBI Taxonomy" id="2528023"/>
    <lineage>
        <taxon>Bacteria</taxon>
        <taxon>Pseudomonadati</taxon>
        <taxon>Planctomycetota</taxon>
        <taxon>Planctomycetia</taxon>
        <taxon>Gemmatales</taxon>
        <taxon>Gemmataceae</taxon>
        <taxon>Urbifossiella</taxon>
    </lineage>
</organism>
<dbReference type="Pfam" id="PF07585">
    <property type="entry name" value="BBP7"/>
    <property type="match status" value="1"/>
</dbReference>